<sequence>MPTCSMSLSPVSSTNTVLNMKLLFNMTYLTNYLLALIALTANFIAWAKETASEFPWLLMTTPLSPKNITPLLTLGLKRVNTLLSLDFNNTPISTFVVHELNTSCFMKLIKALAVASAVLGITLPTKPVGSSHNANS</sequence>
<organism evidence="2 3">
    <name type="scientific">Onchocerca volvulus</name>
    <dbReference type="NCBI Taxonomy" id="6282"/>
    <lineage>
        <taxon>Eukaryota</taxon>
        <taxon>Metazoa</taxon>
        <taxon>Ecdysozoa</taxon>
        <taxon>Nematoda</taxon>
        <taxon>Chromadorea</taxon>
        <taxon>Rhabditida</taxon>
        <taxon>Spirurina</taxon>
        <taxon>Spiruromorpha</taxon>
        <taxon>Filarioidea</taxon>
        <taxon>Onchocercidae</taxon>
        <taxon>Onchocerca</taxon>
    </lineage>
</organism>
<dbReference type="EMBL" id="CMVM020000057">
    <property type="status" value="NOT_ANNOTATED_CDS"/>
    <property type="molecule type" value="Genomic_DNA"/>
</dbReference>
<protein>
    <submittedName>
        <fullName evidence="2">Uncharacterized protein</fullName>
    </submittedName>
</protein>
<evidence type="ECO:0000313" key="2">
    <source>
        <dbReference type="EnsemblMetazoa" id="OVOC1893.1"/>
    </source>
</evidence>
<dbReference type="AlphaFoldDB" id="A0A8R1TPV9"/>
<accession>A0A8R1TPV9</accession>
<evidence type="ECO:0000313" key="3">
    <source>
        <dbReference type="Proteomes" id="UP000024404"/>
    </source>
</evidence>
<keyword evidence="1" id="KW-1133">Transmembrane helix</keyword>
<evidence type="ECO:0000256" key="1">
    <source>
        <dbReference type="SAM" id="Phobius"/>
    </source>
</evidence>
<dbReference type="Proteomes" id="UP000024404">
    <property type="component" value="Unassembled WGS sequence"/>
</dbReference>
<name>A0A8R1TPV9_ONCVO</name>
<reference evidence="2" key="2">
    <citation type="submission" date="2022-06" db="UniProtKB">
        <authorList>
            <consortium name="EnsemblMetazoa"/>
        </authorList>
    </citation>
    <scope>IDENTIFICATION</scope>
</reference>
<proteinExistence type="predicted"/>
<keyword evidence="1" id="KW-0812">Transmembrane</keyword>
<dbReference type="EnsemblMetazoa" id="OVOC1893.1">
    <property type="protein sequence ID" value="OVOC1893.1"/>
    <property type="gene ID" value="WBGene00238702"/>
</dbReference>
<feature type="transmembrane region" description="Helical" evidence="1">
    <location>
        <begin position="28"/>
        <end position="47"/>
    </location>
</feature>
<keyword evidence="1" id="KW-0472">Membrane</keyword>
<reference evidence="3" key="1">
    <citation type="submission" date="2013-10" db="EMBL/GenBank/DDBJ databases">
        <title>Genome sequencing of Onchocerca volvulus.</title>
        <authorList>
            <person name="Cotton J."/>
            <person name="Tsai J."/>
            <person name="Stanley E."/>
            <person name="Tracey A."/>
            <person name="Holroyd N."/>
            <person name="Lustigman S."/>
            <person name="Berriman M."/>
        </authorList>
    </citation>
    <scope>NUCLEOTIDE SEQUENCE</scope>
</reference>
<keyword evidence="3" id="KW-1185">Reference proteome</keyword>